<dbReference type="Proteomes" id="UP000298663">
    <property type="component" value="Unassembled WGS sequence"/>
</dbReference>
<feature type="transmembrane region" description="Helical" evidence="1">
    <location>
        <begin position="70"/>
        <end position="94"/>
    </location>
</feature>
<protein>
    <recommendedName>
        <fullName evidence="4">G-protein coupled receptors family 1 profile domain-containing protein</fullName>
    </recommendedName>
</protein>
<proteinExistence type="predicted"/>
<evidence type="ECO:0000256" key="1">
    <source>
        <dbReference type="SAM" id="Phobius"/>
    </source>
</evidence>
<feature type="transmembrane region" description="Helical" evidence="1">
    <location>
        <begin position="106"/>
        <end position="129"/>
    </location>
</feature>
<dbReference type="InterPro" id="IPR019425">
    <property type="entry name" value="7TM_GPCR_serpentine_rcpt_Srt"/>
</dbReference>
<keyword evidence="1" id="KW-1133">Transmembrane helix</keyword>
<organism evidence="2 3">
    <name type="scientific">Steinernema carpocapsae</name>
    <name type="common">Entomopathogenic nematode</name>
    <dbReference type="NCBI Taxonomy" id="34508"/>
    <lineage>
        <taxon>Eukaryota</taxon>
        <taxon>Metazoa</taxon>
        <taxon>Ecdysozoa</taxon>
        <taxon>Nematoda</taxon>
        <taxon>Chromadorea</taxon>
        <taxon>Rhabditida</taxon>
        <taxon>Tylenchina</taxon>
        <taxon>Panagrolaimomorpha</taxon>
        <taxon>Strongyloidoidea</taxon>
        <taxon>Steinernematidae</taxon>
        <taxon>Steinernema</taxon>
    </lineage>
</organism>
<accession>A0A4U5MTS2</accession>
<keyword evidence="1" id="KW-0472">Membrane</keyword>
<dbReference type="AlphaFoldDB" id="A0A4U5MTS2"/>
<evidence type="ECO:0000313" key="3">
    <source>
        <dbReference type="Proteomes" id="UP000298663"/>
    </source>
</evidence>
<dbReference type="EMBL" id="AZBU02000006">
    <property type="protein sequence ID" value="TKR73171.1"/>
    <property type="molecule type" value="Genomic_DNA"/>
</dbReference>
<dbReference type="Pfam" id="PF10321">
    <property type="entry name" value="7TM_GPCR_Srt"/>
    <property type="match status" value="1"/>
</dbReference>
<keyword evidence="1" id="KW-0812">Transmembrane</keyword>
<reference evidence="2 3" key="1">
    <citation type="journal article" date="2015" name="Genome Biol.">
        <title>Comparative genomics of Steinernema reveals deeply conserved gene regulatory networks.</title>
        <authorList>
            <person name="Dillman A.R."/>
            <person name="Macchietto M."/>
            <person name="Porter C.F."/>
            <person name="Rogers A."/>
            <person name="Williams B."/>
            <person name="Antoshechkin I."/>
            <person name="Lee M.M."/>
            <person name="Goodwin Z."/>
            <person name="Lu X."/>
            <person name="Lewis E.E."/>
            <person name="Goodrich-Blair H."/>
            <person name="Stock S.P."/>
            <person name="Adams B.J."/>
            <person name="Sternberg P.W."/>
            <person name="Mortazavi A."/>
        </authorList>
    </citation>
    <scope>NUCLEOTIDE SEQUENCE [LARGE SCALE GENOMIC DNA]</scope>
    <source>
        <strain evidence="2 3">ALL</strain>
    </source>
</reference>
<dbReference type="PANTHER" id="PTHR23021">
    <property type="entry name" value="SERPENTINE RECEPTOR, CLASS T"/>
    <property type="match status" value="1"/>
</dbReference>
<dbReference type="STRING" id="34508.A0A4U5MTS2"/>
<evidence type="ECO:0008006" key="4">
    <source>
        <dbReference type="Google" id="ProtNLM"/>
    </source>
</evidence>
<name>A0A4U5MTS2_STECR</name>
<feature type="transmembrane region" description="Helical" evidence="1">
    <location>
        <begin position="34"/>
        <end position="58"/>
    </location>
</feature>
<keyword evidence="3" id="KW-1185">Reference proteome</keyword>
<feature type="transmembrane region" description="Helical" evidence="1">
    <location>
        <begin position="150"/>
        <end position="168"/>
    </location>
</feature>
<evidence type="ECO:0000313" key="2">
    <source>
        <dbReference type="EMBL" id="TKR73171.1"/>
    </source>
</evidence>
<dbReference type="OrthoDB" id="5852530at2759"/>
<dbReference type="PANTHER" id="PTHR23021:SF11">
    <property type="entry name" value="SERPENTINE RECEPTOR, CLASS T"/>
    <property type="match status" value="1"/>
</dbReference>
<comment type="caution">
    <text evidence="2">The sequence shown here is derived from an EMBL/GenBank/DDBJ whole genome shotgun (WGS) entry which is preliminary data.</text>
</comment>
<sequence length="198" mass="22694">MEVYFFKSAVYDHYYNCFVKSEQEWAEVGLKRPILGTVNIVIGTIVMAILIPCMKTMLEPKLWRNSCYKLMFFNAVIDFMGVINSSYVTSVLAIQGAVYCTYPTFIYIYGSVGVSLWFSQCLGVMLLGLNRLADFSHNNFLMGLFEGKNIYVLFVFPVISFTFSLFYARPALYSSIANMWNSNPYFAIQTLRLRSLST</sequence>
<gene>
    <name evidence="2" type="ORF">L596_020512</name>
</gene>
<reference evidence="2 3" key="2">
    <citation type="journal article" date="2019" name="G3 (Bethesda)">
        <title>Hybrid Assembly of the Genome of the Entomopathogenic Nematode Steinernema carpocapsae Identifies the X-Chromosome.</title>
        <authorList>
            <person name="Serra L."/>
            <person name="Macchietto M."/>
            <person name="Macias-Munoz A."/>
            <person name="McGill C.J."/>
            <person name="Rodriguez I.M."/>
            <person name="Rodriguez B."/>
            <person name="Murad R."/>
            <person name="Mortazavi A."/>
        </authorList>
    </citation>
    <scope>NUCLEOTIDE SEQUENCE [LARGE SCALE GENOMIC DNA]</scope>
    <source>
        <strain evidence="2 3">ALL</strain>
    </source>
</reference>